<evidence type="ECO:0008006" key="3">
    <source>
        <dbReference type="Google" id="ProtNLM"/>
    </source>
</evidence>
<gene>
    <name evidence="1" type="ORF">AB852_19020</name>
</gene>
<evidence type="ECO:0000313" key="2">
    <source>
        <dbReference type="Proteomes" id="UP000186455"/>
    </source>
</evidence>
<name>A0A1Q4V6T7_9ACTN</name>
<protein>
    <recommendedName>
        <fullName evidence="3">Restriction endonuclease type IV Mrr domain-containing protein</fullName>
    </recommendedName>
</protein>
<comment type="caution">
    <text evidence="1">The sequence shown here is derived from an EMBL/GenBank/DDBJ whole genome shotgun (WGS) entry which is preliminary data.</text>
</comment>
<organism evidence="1 2">
    <name type="scientific">Streptomyces uncialis</name>
    <dbReference type="NCBI Taxonomy" id="1048205"/>
    <lineage>
        <taxon>Bacteria</taxon>
        <taxon>Bacillati</taxon>
        <taxon>Actinomycetota</taxon>
        <taxon>Actinomycetes</taxon>
        <taxon>Kitasatosporales</taxon>
        <taxon>Streptomycetaceae</taxon>
        <taxon>Streptomyces</taxon>
    </lineage>
</organism>
<dbReference type="Proteomes" id="UP000186455">
    <property type="component" value="Unassembled WGS sequence"/>
</dbReference>
<reference evidence="1 2" key="1">
    <citation type="submission" date="2015-06" db="EMBL/GenBank/DDBJ databases">
        <title>Cloning and characterization of the uncialamcin biosynthetic gene cluster.</title>
        <authorList>
            <person name="Yan X."/>
            <person name="Huang T."/>
            <person name="Ge H."/>
            <person name="Shen B."/>
        </authorList>
    </citation>
    <scope>NUCLEOTIDE SEQUENCE [LARGE SCALE GENOMIC DNA]</scope>
    <source>
        <strain evidence="1 2">DCA2648</strain>
    </source>
</reference>
<sequence length="239" mass="25144">MAESVPVRCPVCRRDHQFTATAYPCPCGEPVAPPLDPGGAPEEVTDRAWSADWVTVPCRACARADDWPRPELGCPCGAVLRIPLRVLGQGAPPVAAPSVRPAHIPLPATAPAPRPAFRPMAIRTARDAVTATALYLRWLGFREIRRAAWPVPSGVGLAAEGLFAVVEPTVRVTSVRDVECLWLTALSESVTCVYVTLAGYGDGARERADSLGVPLFVVDLAGVPQPANGAGEELVVGGA</sequence>
<dbReference type="STRING" id="1048205.AB852_19020"/>
<dbReference type="AlphaFoldDB" id="A0A1Q4V6T7"/>
<dbReference type="RefSeq" id="WP_073789980.1">
    <property type="nucleotide sequence ID" value="NZ_LFBV01000004.1"/>
</dbReference>
<dbReference type="EMBL" id="LFBV01000004">
    <property type="protein sequence ID" value="OKH93547.1"/>
    <property type="molecule type" value="Genomic_DNA"/>
</dbReference>
<keyword evidence="2" id="KW-1185">Reference proteome</keyword>
<accession>A0A1Q4V6T7</accession>
<evidence type="ECO:0000313" key="1">
    <source>
        <dbReference type="EMBL" id="OKH93547.1"/>
    </source>
</evidence>
<proteinExistence type="predicted"/>